<keyword evidence="3" id="KW-1185">Reference proteome</keyword>
<evidence type="ECO:0008006" key="4">
    <source>
        <dbReference type="Google" id="ProtNLM"/>
    </source>
</evidence>
<feature type="transmembrane region" description="Helical" evidence="1">
    <location>
        <begin position="185"/>
        <end position="215"/>
    </location>
</feature>
<keyword evidence="1" id="KW-0812">Transmembrane</keyword>
<dbReference type="Proteomes" id="UP001549047">
    <property type="component" value="Unassembled WGS sequence"/>
</dbReference>
<evidence type="ECO:0000313" key="3">
    <source>
        <dbReference type="Proteomes" id="UP001549047"/>
    </source>
</evidence>
<evidence type="ECO:0000313" key="2">
    <source>
        <dbReference type="EMBL" id="MET3612230.1"/>
    </source>
</evidence>
<feature type="transmembrane region" description="Helical" evidence="1">
    <location>
        <begin position="20"/>
        <end position="38"/>
    </location>
</feature>
<reference evidence="2 3" key="1">
    <citation type="submission" date="2024-06" db="EMBL/GenBank/DDBJ databases">
        <title>Genomic Encyclopedia of Type Strains, Phase IV (KMG-IV): sequencing the most valuable type-strain genomes for metagenomic binning, comparative biology and taxonomic classification.</title>
        <authorList>
            <person name="Goeker M."/>
        </authorList>
    </citation>
    <scope>NUCLEOTIDE SEQUENCE [LARGE SCALE GENOMIC DNA]</scope>
    <source>
        <strain evidence="2 3">DSM 29780</strain>
    </source>
</reference>
<proteinExistence type="predicted"/>
<keyword evidence="1" id="KW-0472">Membrane</keyword>
<dbReference type="EMBL" id="JBEPMB010000001">
    <property type="protein sequence ID" value="MET3612230.1"/>
    <property type="molecule type" value="Genomic_DNA"/>
</dbReference>
<feature type="transmembrane region" description="Helical" evidence="1">
    <location>
        <begin position="221"/>
        <end position="242"/>
    </location>
</feature>
<dbReference type="RefSeq" id="WP_354554806.1">
    <property type="nucleotide sequence ID" value="NZ_JBEPMB010000001.1"/>
</dbReference>
<gene>
    <name evidence="2" type="ORF">ABID16_000535</name>
</gene>
<accession>A0ABV2IWR1</accession>
<evidence type="ECO:0000256" key="1">
    <source>
        <dbReference type="SAM" id="Phobius"/>
    </source>
</evidence>
<feature type="transmembrane region" description="Helical" evidence="1">
    <location>
        <begin position="306"/>
        <end position="326"/>
    </location>
</feature>
<protein>
    <recommendedName>
        <fullName evidence="4">Glycosyltransferase RgtA/B/C/D-like domain-containing protein</fullName>
    </recommendedName>
</protein>
<organism evidence="2 3">
    <name type="scientific">Rhizobium aquaticum</name>
    <dbReference type="NCBI Taxonomy" id="1549636"/>
    <lineage>
        <taxon>Bacteria</taxon>
        <taxon>Pseudomonadati</taxon>
        <taxon>Pseudomonadota</taxon>
        <taxon>Alphaproteobacteria</taxon>
        <taxon>Hyphomicrobiales</taxon>
        <taxon>Rhizobiaceae</taxon>
        <taxon>Rhizobium/Agrobacterium group</taxon>
        <taxon>Rhizobium</taxon>
    </lineage>
</organism>
<comment type="caution">
    <text evidence="2">The sequence shown here is derived from an EMBL/GenBank/DDBJ whole genome shotgun (WGS) entry which is preliminary data.</text>
</comment>
<feature type="transmembrane region" description="Helical" evidence="1">
    <location>
        <begin position="97"/>
        <end position="116"/>
    </location>
</feature>
<keyword evidence="1" id="KW-1133">Transmembrane helix</keyword>
<feature type="transmembrane region" description="Helical" evidence="1">
    <location>
        <begin position="332"/>
        <end position="351"/>
    </location>
</feature>
<name>A0ABV2IWR1_9HYPH</name>
<feature type="transmembrane region" description="Helical" evidence="1">
    <location>
        <begin position="123"/>
        <end position="141"/>
    </location>
</feature>
<sequence length="510" mass="56009">MSDRLRTLSNLPPLPQTARALLAAFPLVALGALLYGAWNLGPWFDEFWSRYFADPSVDLRAAFETKWALDVHPPLFSFLAWGAGNLGLPRTLEAGRMLNLIPLFASAIFLVAFWRLNRKEGPFLATFLPAAVALVQFLAVFAEFRSYFAGFAAFIVLLVCLKRLDRQSEEPLDGQNRVFVWSGQVTSLFFCLNLHFVFALLAIALVGTFAIGALVRGDRRLFVAHFLSGFICCLPLAATTLLQWTYLSSISKDFWLKTTPVAALGILMQSVLSPVAQSTIMSLAWLGALGLRVISRENNRADDRYAAVLAASLIAAAAIIFAYTAVTGALTGRYLIPVCMIVVAGMAAVTAKTVSIHALMRALFLLACMAAIVQTALEAAREPQWNEAASFVAERQKACPGARIVPMRATLQDGTANVEANYTMAYAYLADRWHMTVGPLDTMPVAPRDPACPDYFWADNQFAGKRPEPVLQAELLRRFPQIDGCTIQTHIFRSDAAVFEVSGDPPRCKR</sequence>